<dbReference type="GO" id="GO:0016787">
    <property type="term" value="F:hydrolase activity"/>
    <property type="evidence" value="ECO:0007669"/>
    <property type="project" value="UniProtKB-KW"/>
</dbReference>
<evidence type="ECO:0000256" key="5">
    <source>
        <dbReference type="ARBA" id="ARBA00022989"/>
    </source>
</evidence>
<dbReference type="Pfam" id="PF01569">
    <property type="entry name" value="PAP2"/>
    <property type="match status" value="1"/>
</dbReference>
<name>A0A6M0H2W3_9CLOT</name>
<proteinExistence type="predicted"/>
<keyword evidence="6 7" id="KW-0472">Membrane</keyword>
<dbReference type="GO" id="GO:0005886">
    <property type="term" value="C:plasma membrane"/>
    <property type="evidence" value="ECO:0007669"/>
    <property type="project" value="UniProtKB-SubCell"/>
</dbReference>
<dbReference type="AlphaFoldDB" id="A0A6M0H2W3"/>
<accession>A0A6M0H2W3</accession>
<gene>
    <name evidence="9" type="ORF">G3M99_06775</name>
</gene>
<dbReference type="EMBL" id="JAAGPU010000009">
    <property type="protein sequence ID" value="NEU04568.1"/>
    <property type="molecule type" value="Genomic_DNA"/>
</dbReference>
<sequence>MREKIHSIDKNIIDFIYYKLKNPILDKVMPFITHLGDGGLIWIIISALLIVKPKYRNLGVLCLMSLALSVLLTEGIIKNIVERVRPIIRYPRENPLVTIPKSYSFPSGHTSSSFAIATVLFITFPYLKLASLLLAFMIGFSRIYLYVHYPTDVFVGMIIGILSAVIVLITYKNILIY</sequence>
<feature type="transmembrane region" description="Helical" evidence="7">
    <location>
        <begin position="31"/>
        <end position="51"/>
    </location>
</feature>
<evidence type="ECO:0000256" key="3">
    <source>
        <dbReference type="ARBA" id="ARBA00022692"/>
    </source>
</evidence>
<evidence type="ECO:0000256" key="1">
    <source>
        <dbReference type="ARBA" id="ARBA00004651"/>
    </source>
</evidence>
<comment type="caution">
    <text evidence="9">The sequence shown here is derived from an EMBL/GenBank/DDBJ whole genome shotgun (WGS) entry which is preliminary data.</text>
</comment>
<dbReference type="Proteomes" id="UP000481872">
    <property type="component" value="Unassembled WGS sequence"/>
</dbReference>
<evidence type="ECO:0000313" key="10">
    <source>
        <dbReference type="Proteomes" id="UP000481872"/>
    </source>
</evidence>
<evidence type="ECO:0000256" key="6">
    <source>
        <dbReference type="ARBA" id="ARBA00023136"/>
    </source>
</evidence>
<keyword evidence="3 7" id="KW-0812">Transmembrane</keyword>
<reference evidence="9 10" key="1">
    <citation type="submission" date="2020-02" db="EMBL/GenBank/DDBJ databases">
        <title>Genome assembly of a novel Clostridium senegalense strain.</title>
        <authorList>
            <person name="Gupta T.B."/>
            <person name="Jauregui R."/>
            <person name="Maclean P."/>
            <person name="Nawarathana A."/>
            <person name="Brightwell G."/>
        </authorList>
    </citation>
    <scope>NUCLEOTIDE SEQUENCE [LARGE SCALE GENOMIC DNA]</scope>
    <source>
        <strain evidence="9 10">AGRFS4</strain>
    </source>
</reference>
<organism evidence="9 10">
    <name type="scientific">Clostridium senegalense</name>
    <dbReference type="NCBI Taxonomy" id="1465809"/>
    <lineage>
        <taxon>Bacteria</taxon>
        <taxon>Bacillati</taxon>
        <taxon>Bacillota</taxon>
        <taxon>Clostridia</taxon>
        <taxon>Eubacteriales</taxon>
        <taxon>Clostridiaceae</taxon>
        <taxon>Clostridium</taxon>
    </lineage>
</organism>
<evidence type="ECO:0000256" key="4">
    <source>
        <dbReference type="ARBA" id="ARBA00022801"/>
    </source>
</evidence>
<keyword evidence="5 7" id="KW-1133">Transmembrane helix</keyword>
<dbReference type="RefSeq" id="WP_061995979.1">
    <property type="nucleotide sequence ID" value="NZ_JAAGPU010000009.1"/>
</dbReference>
<evidence type="ECO:0000256" key="7">
    <source>
        <dbReference type="SAM" id="Phobius"/>
    </source>
</evidence>
<dbReference type="SMART" id="SM00014">
    <property type="entry name" value="acidPPc"/>
    <property type="match status" value="1"/>
</dbReference>
<keyword evidence="4" id="KW-0378">Hydrolase</keyword>
<feature type="transmembrane region" description="Helical" evidence="7">
    <location>
        <begin position="58"/>
        <end position="77"/>
    </location>
</feature>
<dbReference type="InterPro" id="IPR000326">
    <property type="entry name" value="PAP2/HPO"/>
</dbReference>
<dbReference type="PANTHER" id="PTHR14969:SF62">
    <property type="entry name" value="DECAPRENYLPHOSPHORYL-5-PHOSPHORIBOSE PHOSPHATASE RV3807C-RELATED"/>
    <property type="match status" value="1"/>
</dbReference>
<evidence type="ECO:0000313" key="9">
    <source>
        <dbReference type="EMBL" id="NEU04568.1"/>
    </source>
</evidence>
<dbReference type="SUPFAM" id="SSF48317">
    <property type="entry name" value="Acid phosphatase/Vanadium-dependent haloperoxidase"/>
    <property type="match status" value="1"/>
</dbReference>
<comment type="subcellular location">
    <subcellularLocation>
        <location evidence="1">Cell membrane</location>
        <topology evidence="1">Multi-pass membrane protein</topology>
    </subcellularLocation>
</comment>
<evidence type="ECO:0000256" key="2">
    <source>
        <dbReference type="ARBA" id="ARBA00022475"/>
    </source>
</evidence>
<protein>
    <submittedName>
        <fullName evidence="9">Phosphatase PAP2 family protein</fullName>
    </submittedName>
</protein>
<dbReference type="InterPro" id="IPR036938">
    <property type="entry name" value="PAP2/HPO_sf"/>
</dbReference>
<dbReference type="PANTHER" id="PTHR14969">
    <property type="entry name" value="SPHINGOSINE-1-PHOSPHATE PHOSPHOHYDROLASE"/>
    <property type="match status" value="1"/>
</dbReference>
<feature type="transmembrane region" description="Helical" evidence="7">
    <location>
        <begin position="153"/>
        <end position="171"/>
    </location>
</feature>
<evidence type="ECO:0000259" key="8">
    <source>
        <dbReference type="SMART" id="SM00014"/>
    </source>
</evidence>
<keyword evidence="2" id="KW-1003">Cell membrane</keyword>
<keyword evidence="10" id="KW-1185">Reference proteome</keyword>
<feature type="domain" description="Phosphatidic acid phosphatase type 2/haloperoxidase" evidence="8">
    <location>
        <begin position="60"/>
        <end position="168"/>
    </location>
</feature>
<dbReference type="Gene3D" id="1.20.144.10">
    <property type="entry name" value="Phosphatidic acid phosphatase type 2/haloperoxidase"/>
    <property type="match status" value="1"/>
</dbReference>